<comment type="function">
    <text evidence="1">Involved in the transposition of the insertion sequence.</text>
</comment>
<dbReference type="Pfam" id="PF13276">
    <property type="entry name" value="HTH_21"/>
    <property type="match status" value="1"/>
</dbReference>
<dbReference type="PANTHER" id="PTHR46889:SF4">
    <property type="entry name" value="TRANSPOSASE INSO FOR INSERTION SEQUENCE ELEMENT IS911B-RELATED"/>
    <property type="match status" value="1"/>
</dbReference>
<reference evidence="4" key="1">
    <citation type="journal article" date="2019" name="Int. J. Syst. Evol. Microbiol.">
        <title>The Global Catalogue of Microorganisms (GCM) 10K type strain sequencing project: providing services to taxonomists for standard genome sequencing and annotation.</title>
        <authorList>
            <consortium name="The Broad Institute Genomics Platform"/>
            <consortium name="The Broad Institute Genome Sequencing Center for Infectious Disease"/>
            <person name="Wu L."/>
            <person name="Ma J."/>
        </authorList>
    </citation>
    <scope>NUCLEOTIDE SEQUENCE [LARGE SCALE GENOMIC DNA]</scope>
    <source>
        <strain evidence="4">CCM 8479</strain>
    </source>
</reference>
<dbReference type="PROSITE" id="PS50994">
    <property type="entry name" value="INTEGRASE"/>
    <property type="match status" value="1"/>
</dbReference>
<dbReference type="Gene3D" id="1.10.10.60">
    <property type="entry name" value="Homeodomain-like"/>
    <property type="match status" value="1"/>
</dbReference>
<dbReference type="InterPro" id="IPR025948">
    <property type="entry name" value="HTH-like_dom"/>
</dbReference>
<proteinExistence type="predicted"/>
<dbReference type="InterPro" id="IPR036397">
    <property type="entry name" value="RNaseH_sf"/>
</dbReference>
<organism evidence="3 4">
    <name type="scientific">Streptomyces fimbriatus</name>
    <dbReference type="NCBI Taxonomy" id="68197"/>
    <lineage>
        <taxon>Bacteria</taxon>
        <taxon>Bacillati</taxon>
        <taxon>Actinomycetota</taxon>
        <taxon>Actinomycetes</taxon>
        <taxon>Kitasatosporales</taxon>
        <taxon>Streptomycetaceae</taxon>
        <taxon>Streptomyces</taxon>
    </lineage>
</organism>
<dbReference type="Pfam" id="PF01527">
    <property type="entry name" value="HTH_Tnp_1"/>
    <property type="match status" value="1"/>
</dbReference>
<dbReference type="SUPFAM" id="SSF46689">
    <property type="entry name" value="Homeodomain-like"/>
    <property type="match status" value="1"/>
</dbReference>
<sequence>MGTYRYSAEFRADAVALARSSGRPVSRIAAELGVNHERLRQWIKTAENAERPEALAQSTKDAEIAALRKQVRELEMERDILPPGGQVFCGRDELVSRFGFVAGHRDAFGVKRLCTVLNLSRSGFCRWLRTAPARAAKKAADAALTRRIRKIHTESGKTYGARRITAELCEGGVMVNRKRVERLMRQHGIQGRRLKRRHRATVPDPAAQAVPDLLRRNFTASAPDRAWVGDITYLPVAGGKFLYPASVIDVFSRRLLGWSMADHMRAELVSDALNAAVRTRGGRVDGVIFHSDHGAQYGSKTFADACHQAGILRSMGAVGTSADNAAAESFFASLKREILPGRRGRPTARAARLAVFRRLGFYNHQRRHSTIGSLAPVAFEQRSTTLAIAA</sequence>
<dbReference type="InterPro" id="IPR050900">
    <property type="entry name" value="Transposase_IS3/IS150/IS904"/>
</dbReference>
<dbReference type="Proteomes" id="UP001596156">
    <property type="component" value="Unassembled WGS sequence"/>
</dbReference>
<dbReference type="Pfam" id="PF00665">
    <property type="entry name" value="rve"/>
    <property type="match status" value="1"/>
</dbReference>
<keyword evidence="4" id="KW-1185">Reference proteome</keyword>
<gene>
    <name evidence="3" type="ORF">ACFPN6_30055</name>
</gene>
<comment type="caution">
    <text evidence="3">The sequence shown here is derived from an EMBL/GenBank/DDBJ whole genome shotgun (WGS) entry which is preliminary data.</text>
</comment>
<evidence type="ECO:0000259" key="2">
    <source>
        <dbReference type="PROSITE" id="PS50994"/>
    </source>
</evidence>
<dbReference type="PANTHER" id="PTHR46889">
    <property type="entry name" value="TRANSPOSASE INSF FOR INSERTION SEQUENCE IS3B-RELATED"/>
    <property type="match status" value="1"/>
</dbReference>
<dbReference type="RefSeq" id="WP_381573645.1">
    <property type="nucleotide sequence ID" value="NZ_BAAASS010000005.1"/>
</dbReference>
<evidence type="ECO:0000256" key="1">
    <source>
        <dbReference type="ARBA" id="ARBA00002286"/>
    </source>
</evidence>
<dbReference type="EMBL" id="JBHSKL010000044">
    <property type="protein sequence ID" value="MFC5228733.1"/>
    <property type="molecule type" value="Genomic_DNA"/>
</dbReference>
<dbReference type="InterPro" id="IPR002514">
    <property type="entry name" value="Transposase_8"/>
</dbReference>
<dbReference type="SUPFAM" id="SSF53098">
    <property type="entry name" value="Ribonuclease H-like"/>
    <property type="match status" value="1"/>
</dbReference>
<evidence type="ECO:0000313" key="3">
    <source>
        <dbReference type="EMBL" id="MFC5228733.1"/>
    </source>
</evidence>
<name>A0ABW0DE25_STRFI</name>
<feature type="domain" description="Integrase catalytic" evidence="2">
    <location>
        <begin position="219"/>
        <end position="384"/>
    </location>
</feature>
<dbReference type="InterPro" id="IPR009057">
    <property type="entry name" value="Homeodomain-like_sf"/>
</dbReference>
<dbReference type="Gene3D" id="3.30.420.10">
    <property type="entry name" value="Ribonuclease H-like superfamily/Ribonuclease H"/>
    <property type="match status" value="1"/>
</dbReference>
<dbReference type="InterPro" id="IPR012337">
    <property type="entry name" value="RNaseH-like_sf"/>
</dbReference>
<dbReference type="InterPro" id="IPR001584">
    <property type="entry name" value="Integrase_cat-core"/>
</dbReference>
<dbReference type="NCBIfam" id="NF033516">
    <property type="entry name" value="transpos_IS3"/>
    <property type="match status" value="1"/>
</dbReference>
<protein>
    <submittedName>
        <fullName evidence="3">IS3 family transposase</fullName>
    </submittedName>
</protein>
<accession>A0ABW0DE25</accession>
<dbReference type="InterPro" id="IPR048020">
    <property type="entry name" value="Transpos_IS3"/>
</dbReference>
<evidence type="ECO:0000313" key="4">
    <source>
        <dbReference type="Proteomes" id="UP001596156"/>
    </source>
</evidence>